<feature type="compositionally biased region" description="Acidic residues" evidence="1">
    <location>
        <begin position="203"/>
        <end position="217"/>
    </location>
</feature>
<protein>
    <submittedName>
        <fullName evidence="2">Uncharacterized protein</fullName>
    </submittedName>
</protein>
<feature type="compositionally biased region" description="Acidic residues" evidence="1">
    <location>
        <begin position="69"/>
        <end position="150"/>
    </location>
</feature>
<feature type="region of interest" description="Disordered" evidence="1">
    <location>
        <begin position="51"/>
        <end position="155"/>
    </location>
</feature>
<dbReference type="Proteomes" id="UP001199106">
    <property type="component" value="Unassembled WGS sequence"/>
</dbReference>
<dbReference type="AlphaFoldDB" id="A0AAD4ICE1"/>
<comment type="caution">
    <text evidence="2">The sequence shown here is derived from an EMBL/GenBank/DDBJ whole genome shotgun (WGS) entry which is preliminary data.</text>
</comment>
<feature type="region of interest" description="Disordered" evidence="1">
    <location>
        <begin position="171"/>
        <end position="237"/>
    </location>
</feature>
<name>A0AAD4ICE1_9PLEO</name>
<organism evidence="2 3">
    <name type="scientific">Alternaria panax</name>
    <dbReference type="NCBI Taxonomy" id="48097"/>
    <lineage>
        <taxon>Eukaryota</taxon>
        <taxon>Fungi</taxon>
        <taxon>Dikarya</taxon>
        <taxon>Ascomycota</taxon>
        <taxon>Pezizomycotina</taxon>
        <taxon>Dothideomycetes</taxon>
        <taxon>Pleosporomycetidae</taxon>
        <taxon>Pleosporales</taxon>
        <taxon>Pleosporineae</taxon>
        <taxon>Pleosporaceae</taxon>
        <taxon>Alternaria</taxon>
        <taxon>Alternaria sect. Panax</taxon>
    </lineage>
</organism>
<evidence type="ECO:0000313" key="3">
    <source>
        <dbReference type="Proteomes" id="UP001199106"/>
    </source>
</evidence>
<keyword evidence="3" id="KW-1185">Reference proteome</keyword>
<dbReference type="EMBL" id="JAANER010000003">
    <property type="protein sequence ID" value="KAG9191989.1"/>
    <property type="molecule type" value="Genomic_DNA"/>
</dbReference>
<evidence type="ECO:0000313" key="2">
    <source>
        <dbReference type="EMBL" id="KAG9191989.1"/>
    </source>
</evidence>
<accession>A0AAD4ICE1</accession>
<sequence>MAVDKAAPALMDLPLEVRHTVFKYVAARDAKPKKLLRYWFEKQEVKALVEQEAANNPNGPMPRVVYGNDYDDDDSDDESTMADDDGVDSDDNDNDNENADEDSENEDGDSNDDDEDQDEHEDAEQEEDDEGQEEAEIYGADVDEASEEAVDGAQTFQQATAQATAQVNLDNQPTDAQDDADQGHIQGDEQGDDTEDVQPNAGEEGENDSESEDDEELADGHGNTGAAVAVTQPPPVPVVVRPHTKWRHIPYFMRLTKCPPPAQLLLASRQLNNEAKNWFYNVATLHIDATGSFAHTSFFEEAFSQITDAAFSPMENIRKVDVTFVWDSTWIRADTTDCVGAIFPALLRQRSSFVYQILSQAPDLREVIIHWHDSAQDDESTNLMLDNLAPFHTLPATVKVIEHYIAADATPRKRSVAGKRRVEFQNILDMGLDRLL</sequence>
<gene>
    <name evidence="2" type="ORF">G6011_10723</name>
</gene>
<evidence type="ECO:0000256" key="1">
    <source>
        <dbReference type="SAM" id="MobiDB-lite"/>
    </source>
</evidence>
<proteinExistence type="predicted"/>
<reference evidence="2" key="1">
    <citation type="submission" date="2021-07" db="EMBL/GenBank/DDBJ databases">
        <title>Genome Resource of American Ginseng Black Spot Pathogen Alternaria panax.</title>
        <authorList>
            <person name="Qiu C."/>
            <person name="Wang W."/>
            <person name="Liu Z."/>
        </authorList>
    </citation>
    <scope>NUCLEOTIDE SEQUENCE</scope>
    <source>
        <strain evidence="2">BNCC115425</strain>
    </source>
</reference>